<proteinExistence type="predicted"/>
<dbReference type="AlphaFoldDB" id="A0A372JH54"/>
<feature type="non-terminal residue" evidence="1">
    <location>
        <position position="42"/>
    </location>
</feature>
<dbReference type="EMBL" id="QURH01000535">
    <property type="protein sequence ID" value="RFU39156.1"/>
    <property type="molecule type" value="Genomic_DNA"/>
</dbReference>
<name>A0A372JH54_9ACTN</name>
<reference evidence="1 2" key="1">
    <citation type="submission" date="2018-08" db="EMBL/GenBank/DDBJ databases">
        <title>Actinomadura jelena sp. nov., a novel Actinomycete isolated from soil in Chad.</title>
        <authorList>
            <person name="Shi L."/>
        </authorList>
    </citation>
    <scope>NUCLEOTIDE SEQUENCE [LARGE SCALE GENOMIC DNA]</scope>
    <source>
        <strain evidence="1 2">NEAU-G17</strain>
    </source>
</reference>
<protein>
    <submittedName>
        <fullName evidence="1">M20 family peptidase</fullName>
    </submittedName>
</protein>
<accession>A0A372JH54</accession>
<sequence length="42" mass="4314">MPDLLTAARARTAEMVADTGGLVRAESPTADLAAVRRCADAV</sequence>
<evidence type="ECO:0000313" key="1">
    <source>
        <dbReference type="EMBL" id="RFU39156.1"/>
    </source>
</evidence>
<dbReference type="Proteomes" id="UP000261811">
    <property type="component" value="Unassembled WGS sequence"/>
</dbReference>
<comment type="caution">
    <text evidence="1">The sequence shown here is derived from an EMBL/GenBank/DDBJ whole genome shotgun (WGS) entry which is preliminary data.</text>
</comment>
<organism evidence="1 2">
    <name type="scientific">Actinomadura logoneensis</name>
    <dbReference type="NCBI Taxonomy" id="2293572"/>
    <lineage>
        <taxon>Bacteria</taxon>
        <taxon>Bacillati</taxon>
        <taxon>Actinomycetota</taxon>
        <taxon>Actinomycetes</taxon>
        <taxon>Streptosporangiales</taxon>
        <taxon>Thermomonosporaceae</taxon>
        <taxon>Actinomadura</taxon>
    </lineage>
</organism>
<gene>
    <name evidence="1" type="ORF">DZF91_23900</name>
</gene>
<evidence type="ECO:0000313" key="2">
    <source>
        <dbReference type="Proteomes" id="UP000261811"/>
    </source>
</evidence>
<keyword evidence="2" id="KW-1185">Reference proteome</keyword>